<sequence length="137" mass="15301">MVMTCDARLSICVEQSRVRGLLTIALSDYLRTWRSRPEFRHLFQKFAKVHALYDASSYERALQTIARNGKMFSQSKLAKSADVALVWDPRRVMTVTPAELKVHNRVHERGDDDFGSPVAAPGGVVGTLLDGAIVVWA</sequence>
<proteinExistence type="predicted"/>
<dbReference type="GeneID" id="5006169"/>
<dbReference type="HOGENOM" id="CLU_1868565_0_0_1"/>
<dbReference type="AlphaFoldDB" id="A4S9R4"/>
<organism evidence="1 2">
    <name type="scientific">Ostreococcus lucimarinus (strain CCE9901)</name>
    <dbReference type="NCBI Taxonomy" id="436017"/>
    <lineage>
        <taxon>Eukaryota</taxon>
        <taxon>Viridiplantae</taxon>
        <taxon>Chlorophyta</taxon>
        <taxon>Mamiellophyceae</taxon>
        <taxon>Mamiellales</taxon>
        <taxon>Bathycoccaceae</taxon>
        <taxon>Ostreococcus</taxon>
    </lineage>
</organism>
<accession>A4S9R4</accession>
<dbReference type="RefSeq" id="XP_001422111.1">
    <property type="nucleotide sequence ID" value="XM_001422074.1"/>
</dbReference>
<keyword evidence="2" id="KW-1185">Reference proteome</keyword>
<gene>
    <name evidence="1" type="ORF">OSTLU_28288</name>
</gene>
<dbReference type="EMBL" id="CP000597">
    <property type="protein sequence ID" value="ABP00428.1"/>
    <property type="molecule type" value="Genomic_DNA"/>
</dbReference>
<evidence type="ECO:0000313" key="1">
    <source>
        <dbReference type="EMBL" id="ABP00428.1"/>
    </source>
</evidence>
<evidence type="ECO:0000313" key="2">
    <source>
        <dbReference type="Proteomes" id="UP000001568"/>
    </source>
</evidence>
<reference evidence="1 2" key="1">
    <citation type="journal article" date="2007" name="Proc. Natl. Acad. Sci. U.S.A.">
        <title>The tiny eukaryote Ostreococcus provides genomic insights into the paradox of plankton speciation.</title>
        <authorList>
            <person name="Palenik B."/>
            <person name="Grimwood J."/>
            <person name="Aerts A."/>
            <person name="Rouze P."/>
            <person name="Salamov A."/>
            <person name="Putnam N."/>
            <person name="Dupont C."/>
            <person name="Jorgensen R."/>
            <person name="Derelle E."/>
            <person name="Rombauts S."/>
            <person name="Zhou K."/>
            <person name="Otillar R."/>
            <person name="Merchant S.S."/>
            <person name="Podell S."/>
            <person name="Gaasterland T."/>
            <person name="Napoli C."/>
            <person name="Gendler K."/>
            <person name="Manuell A."/>
            <person name="Tai V."/>
            <person name="Vallon O."/>
            <person name="Piganeau G."/>
            <person name="Jancek S."/>
            <person name="Heijde M."/>
            <person name="Jabbari K."/>
            <person name="Bowler C."/>
            <person name="Lohr M."/>
            <person name="Robbens S."/>
            <person name="Werner G."/>
            <person name="Dubchak I."/>
            <person name="Pazour G.J."/>
            <person name="Ren Q."/>
            <person name="Paulsen I."/>
            <person name="Delwiche C."/>
            <person name="Schmutz J."/>
            <person name="Rokhsar D."/>
            <person name="Van de Peer Y."/>
            <person name="Moreau H."/>
            <person name="Grigoriev I.V."/>
        </authorList>
    </citation>
    <scope>NUCLEOTIDE SEQUENCE [LARGE SCALE GENOMIC DNA]</scope>
    <source>
        <strain evidence="1 2">CCE9901</strain>
    </source>
</reference>
<dbReference type="OrthoDB" id="10539392at2759"/>
<protein>
    <submittedName>
        <fullName evidence="1">Uncharacterized protein</fullName>
    </submittedName>
</protein>
<dbReference type="Gramene" id="ABP00428">
    <property type="protein sequence ID" value="ABP00428"/>
    <property type="gene ID" value="OSTLU_28288"/>
</dbReference>
<dbReference type="Proteomes" id="UP000001568">
    <property type="component" value="Chromosome 17"/>
</dbReference>
<dbReference type="KEGG" id="olu:OSTLU_28288"/>
<name>A4S9R4_OSTLU</name>